<feature type="domain" description="Peptidase A1" evidence="6">
    <location>
        <begin position="1"/>
        <end position="327"/>
    </location>
</feature>
<dbReference type="InterPro" id="IPR051708">
    <property type="entry name" value="Plant_Aspart_Prot_A1"/>
</dbReference>
<dbReference type="PANTHER" id="PTHR47967">
    <property type="entry name" value="OS07G0603500 PROTEIN-RELATED"/>
    <property type="match status" value="1"/>
</dbReference>
<reference evidence="7 8" key="1">
    <citation type="submission" date="2018-02" db="EMBL/GenBank/DDBJ databases">
        <title>Draft genome of wild Prunus yedoensis var. nudiflora.</title>
        <authorList>
            <person name="Baek S."/>
            <person name="Kim J.-H."/>
            <person name="Choi K."/>
            <person name="Kim G.-B."/>
            <person name="Cho A."/>
            <person name="Jang H."/>
            <person name="Shin C.-H."/>
            <person name="Yu H.-J."/>
            <person name="Mun J.-H."/>
        </authorList>
    </citation>
    <scope>NUCLEOTIDE SEQUENCE [LARGE SCALE GENOMIC DNA]</scope>
    <source>
        <strain evidence="8">cv. Jeju island</strain>
        <tissue evidence="7">Leaf</tissue>
    </source>
</reference>
<dbReference type="InterPro" id="IPR034161">
    <property type="entry name" value="Pepsin-like_plant"/>
</dbReference>
<protein>
    <recommendedName>
        <fullName evidence="6">Peptidase A1 domain-containing protein</fullName>
    </recommendedName>
</protein>
<comment type="similarity">
    <text evidence="1">Belongs to the peptidase A1 family.</text>
</comment>
<dbReference type="GO" id="GO:0006508">
    <property type="term" value="P:proteolysis"/>
    <property type="evidence" value="ECO:0007669"/>
    <property type="project" value="UniProtKB-KW"/>
</dbReference>
<proteinExistence type="inferred from homology"/>
<keyword evidence="4" id="KW-0378">Hydrolase</keyword>
<evidence type="ECO:0000256" key="5">
    <source>
        <dbReference type="ARBA" id="ARBA00023180"/>
    </source>
</evidence>
<dbReference type="PROSITE" id="PS51767">
    <property type="entry name" value="PEPTIDASE_A1"/>
    <property type="match status" value="1"/>
</dbReference>
<dbReference type="GO" id="GO:0005576">
    <property type="term" value="C:extracellular region"/>
    <property type="evidence" value="ECO:0007669"/>
    <property type="project" value="TreeGrafter"/>
</dbReference>
<dbReference type="InterPro" id="IPR033121">
    <property type="entry name" value="PEPTIDASE_A1"/>
</dbReference>
<dbReference type="Pfam" id="PF14541">
    <property type="entry name" value="TAXi_C"/>
    <property type="match status" value="1"/>
</dbReference>
<keyword evidence="5" id="KW-0325">Glycoprotein</keyword>
<dbReference type="InterPro" id="IPR032861">
    <property type="entry name" value="TAXi_N"/>
</dbReference>
<gene>
    <name evidence="7" type="ORF">Pyn_07819</name>
</gene>
<evidence type="ECO:0000313" key="7">
    <source>
        <dbReference type="EMBL" id="PQQ19434.1"/>
    </source>
</evidence>
<accession>A0A314ZPT1</accession>
<dbReference type="SUPFAM" id="SSF50630">
    <property type="entry name" value="Acid proteases"/>
    <property type="match status" value="1"/>
</dbReference>
<dbReference type="AlphaFoldDB" id="A0A314ZPT1"/>
<dbReference type="OrthoDB" id="1704025at2759"/>
<dbReference type="STRING" id="2094558.A0A314ZPT1"/>
<comment type="caution">
    <text evidence="7">The sequence shown here is derived from an EMBL/GenBank/DDBJ whole genome shotgun (WGS) entry which is preliminary data.</text>
</comment>
<dbReference type="GO" id="GO:0004190">
    <property type="term" value="F:aspartic-type endopeptidase activity"/>
    <property type="evidence" value="ECO:0007669"/>
    <property type="project" value="UniProtKB-KW"/>
</dbReference>
<evidence type="ECO:0000256" key="2">
    <source>
        <dbReference type="ARBA" id="ARBA00022670"/>
    </source>
</evidence>
<dbReference type="EMBL" id="PJQY01000066">
    <property type="protein sequence ID" value="PQQ19434.1"/>
    <property type="molecule type" value="Genomic_DNA"/>
</dbReference>
<sequence>MDTGSDVIWIKCLQSSNVFNPAESSSYSYYSCDSLSCNDLGASCNDLGASGNTCGCRDFREPCYYVGEYVDGSTTRGTLSHDKFAFEGSERELVDVGHLDFGCSNYSSWEFVGTQTNRCSGLEQGCFVLNFLTKFSYWMVLPDNEKPGSRIYFGSEKQSSHTAWCCQTPFDQEEKAYYYVTLNGISIGDQDVPLPDGIFRMTSDGEGGFVIDSGTTYTMLRSEAYDIFVTALHKAIRLPQRRDLIEWFEQCFEGSFEDSGSAGPDFSFLFYGVQVMLTKQTTYIEVEQGLWCLAIIRSNEKLPTFGNIQQRNYFVGYDLQQGVVSLAPVDCATF</sequence>
<organism evidence="7 8">
    <name type="scientific">Prunus yedoensis var. nudiflora</name>
    <dbReference type="NCBI Taxonomy" id="2094558"/>
    <lineage>
        <taxon>Eukaryota</taxon>
        <taxon>Viridiplantae</taxon>
        <taxon>Streptophyta</taxon>
        <taxon>Embryophyta</taxon>
        <taxon>Tracheophyta</taxon>
        <taxon>Spermatophyta</taxon>
        <taxon>Magnoliopsida</taxon>
        <taxon>eudicotyledons</taxon>
        <taxon>Gunneridae</taxon>
        <taxon>Pentapetalae</taxon>
        <taxon>rosids</taxon>
        <taxon>fabids</taxon>
        <taxon>Rosales</taxon>
        <taxon>Rosaceae</taxon>
        <taxon>Amygdaloideae</taxon>
        <taxon>Amygdaleae</taxon>
        <taxon>Prunus</taxon>
    </lineage>
</organism>
<dbReference type="InterPro" id="IPR021109">
    <property type="entry name" value="Peptidase_aspartic_dom_sf"/>
</dbReference>
<evidence type="ECO:0000256" key="4">
    <source>
        <dbReference type="ARBA" id="ARBA00022801"/>
    </source>
</evidence>
<name>A0A314ZPT1_PRUYE</name>
<dbReference type="CDD" id="cd05476">
    <property type="entry name" value="pepsin_A_like_plant"/>
    <property type="match status" value="1"/>
</dbReference>
<dbReference type="Gene3D" id="2.40.70.10">
    <property type="entry name" value="Acid Proteases"/>
    <property type="match status" value="2"/>
</dbReference>
<evidence type="ECO:0000256" key="3">
    <source>
        <dbReference type="ARBA" id="ARBA00022750"/>
    </source>
</evidence>
<dbReference type="Pfam" id="PF14543">
    <property type="entry name" value="TAXi_N"/>
    <property type="match status" value="1"/>
</dbReference>
<dbReference type="InterPro" id="IPR032799">
    <property type="entry name" value="TAXi_C"/>
</dbReference>
<evidence type="ECO:0000313" key="8">
    <source>
        <dbReference type="Proteomes" id="UP000250321"/>
    </source>
</evidence>
<keyword evidence="2" id="KW-0645">Protease</keyword>
<evidence type="ECO:0000259" key="6">
    <source>
        <dbReference type="PROSITE" id="PS51767"/>
    </source>
</evidence>
<dbReference type="Proteomes" id="UP000250321">
    <property type="component" value="Unassembled WGS sequence"/>
</dbReference>
<dbReference type="PANTHER" id="PTHR47967:SF91">
    <property type="entry name" value="PEPTIDASE A1 DOMAIN-CONTAINING PROTEIN"/>
    <property type="match status" value="1"/>
</dbReference>
<evidence type="ECO:0000256" key="1">
    <source>
        <dbReference type="ARBA" id="ARBA00007447"/>
    </source>
</evidence>
<keyword evidence="3" id="KW-0064">Aspartyl protease</keyword>
<keyword evidence="8" id="KW-1185">Reference proteome</keyword>